<dbReference type="EMBL" id="JANAWD010000298">
    <property type="protein sequence ID" value="KAJ3481898.1"/>
    <property type="molecule type" value="Genomic_DNA"/>
</dbReference>
<organism evidence="2 3">
    <name type="scientific">Meripilus lineatus</name>
    <dbReference type="NCBI Taxonomy" id="2056292"/>
    <lineage>
        <taxon>Eukaryota</taxon>
        <taxon>Fungi</taxon>
        <taxon>Dikarya</taxon>
        <taxon>Basidiomycota</taxon>
        <taxon>Agaricomycotina</taxon>
        <taxon>Agaricomycetes</taxon>
        <taxon>Polyporales</taxon>
        <taxon>Meripilaceae</taxon>
        <taxon>Meripilus</taxon>
    </lineage>
</organism>
<proteinExistence type="predicted"/>
<dbReference type="AlphaFoldDB" id="A0AAD5UZN0"/>
<comment type="caution">
    <text evidence="2">The sequence shown here is derived from an EMBL/GenBank/DDBJ whole genome shotgun (WGS) entry which is preliminary data.</text>
</comment>
<accession>A0AAD5UZN0</accession>
<evidence type="ECO:0000256" key="1">
    <source>
        <dbReference type="SAM" id="MobiDB-lite"/>
    </source>
</evidence>
<reference evidence="2" key="1">
    <citation type="submission" date="2022-07" db="EMBL/GenBank/DDBJ databases">
        <title>Genome Sequence of Physisporinus lineatus.</title>
        <authorList>
            <person name="Buettner E."/>
        </authorList>
    </citation>
    <scope>NUCLEOTIDE SEQUENCE</scope>
    <source>
        <strain evidence="2">VT162</strain>
    </source>
</reference>
<keyword evidence="3" id="KW-1185">Reference proteome</keyword>
<dbReference type="Proteomes" id="UP001212997">
    <property type="component" value="Unassembled WGS sequence"/>
</dbReference>
<name>A0AAD5UZN0_9APHY</name>
<sequence>MHSRVLQELYLEFIVDGLADDHAILLSALASCENLRDLTLAIRNQDREAAIPNKLALCMESILSSIPASIYSLILRFDVWPFKYASRDSTNEDANPYFPIWRRVDGALSGERFSKLAYVEVGFFFFHLQSIHKPQTPRVSETFFPKLYDRGILWCSPNRAFAPIVGSEDWVLTPPSRSCSAPPLPPLSHEPRYTPSASQSLRYGKLPAAPGPLASPMQAPLPWETLYGPFGGKDATGRRSPMRRSPIIEVGKDHP</sequence>
<gene>
    <name evidence="2" type="ORF">NLI96_g7353</name>
</gene>
<evidence type="ECO:0000313" key="2">
    <source>
        <dbReference type="EMBL" id="KAJ3481898.1"/>
    </source>
</evidence>
<evidence type="ECO:0000313" key="3">
    <source>
        <dbReference type="Proteomes" id="UP001212997"/>
    </source>
</evidence>
<protein>
    <submittedName>
        <fullName evidence="2">Uncharacterized protein</fullName>
    </submittedName>
</protein>
<dbReference type="PROSITE" id="PS51257">
    <property type="entry name" value="PROKAR_LIPOPROTEIN"/>
    <property type="match status" value="1"/>
</dbReference>
<feature type="region of interest" description="Disordered" evidence="1">
    <location>
        <begin position="230"/>
        <end position="255"/>
    </location>
</feature>